<evidence type="ECO:0000313" key="1">
    <source>
        <dbReference type="EMBL" id="CAI5437767.1"/>
    </source>
</evidence>
<name>A0A9P1MUV8_9PELO</name>
<protein>
    <submittedName>
        <fullName evidence="1">Uncharacterized protein</fullName>
    </submittedName>
</protein>
<accession>A0A9P1MUV8</accession>
<reference evidence="1" key="1">
    <citation type="submission" date="2022-11" db="EMBL/GenBank/DDBJ databases">
        <authorList>
            <person name="Kikuchi T."/>
        </authorList>
    </citation>
    <scope>NUCLEOTIDE SEQUENCE</scope>
    <source>
        <strain evidence="1">PS1010</strain>
    </source>
</reference>
<gene>
    <name evidence="1" type="ORF">CAMP_LOCUS404</name>
</gene>
<comment type="caution">
    <text evidence="1">The sequence shown here is derived from an EMBL/GenBank/DDBJ whole genome shotgun (WGS) entry which is preliminary data.</text>
</comment>
<dbReference type="EMBL" id="CANHGI010000001">
    <property type="protein sequence ID" value="CAI5437767.1"/>
    <property type="molecule type" value="Genomic_DNA"/>
</dbReference>
<dbReference type="Proteomes" id="UP001152747">
    <property type="component" value="Unassembled WGS sequence"/>
</dbReference>
<dbReference type="AlphaFoldDB" id="A0A9P1MUV8"/>
<keyword evidence="2" id="KW-1185">Reference proteome</keyword>
<proteinExistence type="predicted"/>
<evidence type="ECO:0000313" key="2">
    <source>
        <dbReference type="Proteomes" id="UP001152747"/>
    </source>
</evidence>
<sequence length="158" mass="18093">MNIHTKYTNNQEIKFPSTLLRQLSPSWNQDILNNLDVTTSTFSLLDILATVHYSMTSSNINVDCDSIIISRVMSVAKEFGIESVLYKISNEIRKMPMEIFDKFALIDRLDSDEARSQELDLMTRETGKKILGNAEAKRRLQDETLNGIRKIIEGFEAM</sequence>
<organism evidence="1 2">
    <name type="scientific">Caenorhabditis angaria</name>
    <dbReference type="NCBI Taxonomy" id="860376"/>
    <lineage>
        <taxon>Eukaryota</taxon>
        <taxon>Metazoa</taxon>
        <taxon>Ecdysozoa</taxon>
        <taxon>Nematoda</taxon>
        <taxon>Chromadorea</taxon>
        <taxon>Rhabditida</taxon>
        <taxon>Rhabditina</taxon>
        <taxon>Rhabditomorpha</taxon>
        <taxon>Rhabditoidea</taxon>
        <taxon>Rhabditidae</taxon>
        <taxon>Peloderinae</taxon>
        <taxon>Caenorhabditis</taxon>
    </lineage>
</organism>